<organism evidence="2 3">
    <name type="scientific">Plesiomonas shigelloides</name>
    <name type="common">Aeromonas shigelloides</name>
    <dbReference type="NCBI Taxonomy" id="703"/>
    <lineage>
        <taxon>Bacteria</taxon>
        <taxon>Pseudomonadati</taxon>
        <taxon>Pseudomonadota</taxon>
        <taxon>Gammaproteobacteria</taxon>
        <taxon>Enterobacterales</taxon>
        <taxon>Enterobacteriaceae</taxon>
        <taxon>Plesiomonas</taxon>
    </lineage>
</organism>
<sequence length="612" mass="64483">MVKISGRLVEPADDKPRSGVTLILSSVKNSSVVLKHATYRCVTGGNGEYSFNAAPGTYAVAVSVYGAEPERVGLIRVYSDSLPGDLNSFLMAPTEDDLTPEIILLVDRMRSDAMKAAESAKQSEQVTSKLASDVATHAEHVASDKVVVEQKATIATDAAATAVAAKEQTSKDAVATGKDRQVTQTKAQEAAASANAAKAAQDSIVEDAADVRDKALQVAENTTLVANNAAAVQLNTEQVAKNTQTITTKTQQVSENAQAVAANTQAVTQMRDEVVAKTSMAQAAADTATQKAASAAGHDAAAAEYARQAQEAAQATAGALMDGGAADLSAGVYPQPVVVSGTSRPTFWKVTKGGTVGGIDYGVGDTLIYTVAGSGSYYKIDNTESVTSVQGEKGAVTLTPEKIGAEPAGTASAGMQQHISAPDPHSQYAKKTEVDSKGSALAAINEHAGGVGVHSISGVIGLEQALAELNKYMPKRLLWTPTWWTNARTLRFMDMRTLWTAAGGSGNPSNDNLAPYRFDVVLSISCPAANVWDHHYAFSIHRPVANNDGVNWYAYPSSFTGHTAYNKGDIYFQTVPKAENNGYGYWELRAPVDLQGVQGLNVYGEVYAYRLY</sequence>
<evidence type="ECO:0000259" key="1">
    <source>
        <dbReference type="Pfam" id="PF08400"/>
    </source>
</evidence>
<dbReference type="AlphaFoldDB" id="A0A8I2B349"/>
<dbReference type="Gene3D" id="2.60.40.1120">
    <property type="entry name" value="Carboxypeptidase-like, regulatory domain"/>
    <property type="match status" value="1"/>
</dbReference>
<accession>A0A8I2B349</accession>
<evidence type="ECO:0000313" key="2">
    <source>
        <dbReference type="EMBL" id="MBO1109614.1"/>
    </source>
</evidence>
<dbReference type="Pfam" id="PF08400">
    <property type="entry name" value="phage_tail_N"/>
    <property type="match status" value="1"/>
</dbReference>
<dbReference type="RefSeq" id="WP_207542655.1">
    <property type="nucleotide sequence ID" value="NZ_JAFNAA010000022.1"/>
</dbReference>
<name>A0A8I2B349_PLESH</name>
<dbReference type="SUPFAM" id="SSF49464">
    <property type="entry name" value="Carboxypeptidase regulatory domain-like"/>
    <property type="match status" value="1"/>
</dbReference>
<reference evidence="2" key="1">
    <citation type="submission" date="2021-03" db="EMBL/GenBank/DDBJ databases">
        <title>Plesiomonas shigelloides zfcc0051, isolated from zebrafish feces.</title>
        <authorList>
            <person name="Vanderhoek Z."/>
            <person name="Gaulke C."/>
        </authorList>
    </citation>
    <scope>NUCLEOTIDE SEQUENCE</scope>
    <source>
        <strain evidence="2">Zfcc0051</strain>
    </source>
</reference>
<comment type="caution">
    <text evidence="2">The sequence shown here is derived from an EMBL/GenBank/DDBJ whole genome shotgun (WGS) entry which is preliminary data.</text>
</comment>
<dbReference type="InterPro" id="IPR008969">
    <property type="entry name" value="CarboxyPept-like_regulatory"/>
</dbReference>
<gene>
    <name evidence="2" type="ORF">J2R62_15620</name>
</gene>
<evidence type="ECO:0000313" key="3">
    <source>
        <dbReference type="Proteomes" id="UP000664658"/>
    </source>
</evidence>
<proteinExistence type="predicted"/>
<protein>
    <submittedName>
        <fullName evidence="2">Prophage tail fiber N-terminal domain-containing protein</fullName>
    </submittedName>
</protein>
<dbReference type="Proteomes" id="UP000664658">
    <property type="component" value="Unassembled WGS sequence"/>
</dbReference>
<dbReference type="InterPro" id="IPR013609">
    <property type="entry name" value="Stf-like_N"/>
</dbReference>
<dbReference type="EMBL" id="JAFNAA010000022">
    <property type="protein sequence ID" value="MBO1109614.1"/>
    <property type="molecule type" value="Genomic_DNA"/>
</dbReference>
<feature type="domain" description="Lambda-like tail fibre protein N-terminal" evidence="1">
    <location>
        <begin position="2"/>
        <end position="130"/>
    </location>
</feature>